<dbReference type="EMBL" id="UYSL01009776">
    <property type="protein sequence ID" value="VDL68386.1"/>
    <property type="molecule type" value="Genomic_DNA"/>
</dbReference>
<keyword evidence="3" id="KW-1185">Reference proteome</keyword>
<proteinExistence type="predicted"/>
<feature type="region of interest" description="Disordered" evidence="1">
    <location>
        <begin position="15"/>
        <end position="35"/>
    </location>
</feature>
<evidence type="ECO:0000313" key="2">
    <source>
        <dbReference type="EMBL" id="VDL68386.1"/>
    </source>
</evidence>
<sequence>MVTVTAQEPAYLHCRIPHGSNHMQPGRLRATDPVD</sequence>
<accession>A0A0N4XQJ4</accession>
<protein>
    <submittedName>
        <fullName evidence="4">Ig-like domain-containing protein</fullName>
    </submittedName>
</protein>
<dbReference type="Proteomes" id="UP000271162">
    <property type="component" value="Unassembled WGS sequence"/>
</dbReference>
<evidence type="ECO:0000313" key="3">
    <source>
        <dbReference type="Proteomes" id="UP000271162"/>
    </source>
</evidence>
<gene>
    <name evidence="2" type="ORF">NBR_LOCUS4797</name>
</gene>
<organism evidence="4">
    <name type="scientific">Nippostrongylus brasiliensis</name>
    <name type="common">Rat hookworm</name>
    <dbReference type="NCBI Taxonomy" id="27835"/>
    <lineage>
        <taxon>Eukaryota</taxon>
        <taxon>Metazoa</taxon>
        <taxon>Ecdysozoa</taxon>
        <taxon>Nematoda</taxon>
        <taxon>Chromadorea</taxon>
        <taxon>Rhabditida</taxon>
        <taxon>Rhabditina</taxon>
        <taxon>Rhabditomorpha</taxon>
        <taxon>Strongyloidea</taxon>
        <taxon>Heligmosomidae</taxon>
        <taxon>Nippostrongylus</taxon>
    </lineage>
</organism>
<dbReference type="WBParaSite" id="NBR_0000479601-mRNA-1">
    <property type="protein sequence ID" value="NBR_0000479601-mRNA-1"/>
    <property type="gene ID" value="NBR_0000479601"/>
</dbReference>
<reference evidence="4" key="1">
    <citation type="submission" date="2017-02" db="UniProtKB">
        <authorList>
            <consortium name="WormBaseParasite"/>
        </authorList>
    </citation>
    <scope>IDENTIFICATION</scope>
</reference>
<dbReference type="AlphaFoldDB" id="A0A0N4XQJ4"/>
<name>A0A0N4XQJ4_NIPBR</name>
<reference evidence="2 3" key="2">
    <citation type="submission" date="2018-11" db="EMBL/GenBank/DDBJ databases">
        <authorList>
            <consortium name="Pathogen Informatics"/>
        </authorList>
    </citation>
    <scope>NUCLEOTIDE SEQUENCE [LARGE SCALE GENOMIC DNA]</scope>
</reference>
<evidence type="ECO:0000313" key="4">
    <source>
        <dbReference type="WBParaSite" id="NBR_0000479601-mRNA-1"/>
    </source>
</evidence>
<evidence type="ECO:0000256" key="1">
    <source>
        <dbReference type="SAM" id="MobiDB-lite"/>
    </source>
</evidence>